<dbReference type="Proteomes" id="UP001212602">
    <property type="component" value="Unassembled WGS sequence"/>
</dbReference>
<comment type="caution">
    <text evidence="4">The sequence shown here is derived from an EMBL/GenBank/DDBJ whole genome shotgun (WGS) entry which is preliminary data.</text>
</comment>
<reference evidence="4" key="1">
    <citation type="submission" date="2023-01" db="EMBL/GenBank/DDBJ databases">
        <title>Xenophilus mangrovi sp. nov., isolated from soil of Mangrove nature reserve.</title>
        <authorList>
            <person name="Xu S."/>
            <person name="Liu Z."/>
            <person name="Xu Y."/>
        </authorList>
    </citation>
    <scope>NUCLEOTIDE SEQUENCE</scope>
    <source>
        <strain evidence="4">YW8</strain>
    </source>
</reference>
<dbReference type="Pfam" id="PF00263">
    <property type="entry name" value="Secretin"/>
    <property type="match status" value="1"/>
</dbReference>
<comment type="similarity">
    <text evidence="1">Belongs to the bacterial secretin family.</text>
</comment>
<dbReference type="PRINTS" id="PR00811">
    <property type="entry name" value="BCTERIALGSPD"/>
</dbReference>
<evidence type="ECO:0000259" key="2">
    <source>
        <dbReference type="Pfam" id="PF00263"/>
    </source>
</evidence>
<keyword evidence="5" id="KW-1185">Reference proteome</keyword>
<dbReference type="Pfam" id="PF13629">
    <property type="entry name" value="T2SS-T3SS_pil_N"/>
    <property type="match status" value="1"/>
</dbReference>
<accession>A0AAE3T130</accession>
<dbReference type="InterPro" id="IPR032789">
    <property type="entry name" value="T2SS-T3SS_pil_N"/>
</dbReference>
<evidence type="ECO:0000256" key="1">
    <source>
        <dbReference type="RuleBase" id="RU004003"/>
    </source>
</evidence>
<evidence type="ECO:0000313" key="4">
    <source>
        <dbReference type="EMBL" id="MDA7418175.1"/>
    </source>
</evidence>
<dbReference type="InterPro" id="IPR004846">
    <property type="entry name" value="T2SS/T3SS_dom"/>
</dbReference>
<protein>
    <submittedName>
        <fullName evidence="4">Type II and III secretion system protein family protein</fullName>
    </submittedName>
</protein>
<dbReference type="EMBL" id="JAQIPB010000008">
    <property type="protein sequence ID" value="MDA7418175.1"/>
    <property type="molecule type" value="Genomic_DNA"/>
</dbReference>
<evidence type="ECO:0000313" key="5">
    <source>
        <dbReference type="Proteomes" id="UP001212602"/>
    </source>
</evidence>
<dbReference type="GO" id="GO:0015627">
    <property type="term" value="C:type II protein secretion system complex"/>
    <property type="evidence" value="ECO:0007669"/>
    <property type="project" value="TreeGrafter"/>
</dbReference>
<gene>
    <name evidence="4" type="ORF">PGB34_17555</name>
</gene>
<dbReference type="AlphaFoldDB" id="A0AAE3T130"/>
<feature type="domain" description="Type II/III secretion system secretin-like" evidence="2">
    <location>
        <begin position="274"/>
        <end position="434"/>
    </location>
</feature>
<proteinExistence type="inferred from homology"/>
<name>A0AAE3T130_9BURK</name>
<evidence type="ECO:0000259" key="3">
    <source>
        <dbReference type="Pfam" id="PF13629"/>
    </source>
</evidence>
<dbReference type="InterPro" id="IPR001775">
    <property type="entry name" value="GspD/PilQ"/>
</dbReference>
<dbReference type="PANTHER" id="PTHR30332:SF17">
    <property type="entry name" value="TYPE IV PILIATION SYSTEM PROTEIN DR_0774-RELATED"/>
    <property type="match status" value="1"/>
</dbReference>
<dbReference type="GO" id="GO:0009306">
    <property type="term" value="P:protein secretion"/>
    <property type="evidence" value="ECO:0007669"/>
    <property type="project" value="InterPro"/>
</dbReference>
<organism evidence="4 5">
    <name type="scientific">Xenophilus arseniciresistens</name>
    <dbReference type="NCBI Taxonomy" id="1283306"/>
    <lineage>
        <taxon>Bacteria</taxon>
        <taxon>Pseudomonadati</taxon>
        <taxon>Pseudomonadota</taxon>
        <taxon>Betaproteobacteria</taxon>
        <taxon>Burkholderiales</taxon>
        <taxon>Comamonadaceae</taxon>
        <taxon>Xenophilus</taxon>
    </lineage>
</organism>
<sequence length="476" mass="49838">MSLVLAMNNIHSTPDSGRAPGLHLHLGAMGTGALLLAAPGALLAQAAAPATRATTTAATAAPAASVPSEMQRRTLQVGSQEEMVFAAGVERIAIADEAVAAVAITRQRPGSPAARLILTGRAPGTTTLMVWEKGQGAAHRYELQVQRRAATLTGRFADAQAHAQAREEKLAGYGDKAVLADRSVVDVRSHTVQVDVKVVEFNRSTLKQVGLNIFSTRANSHGFSFGSFGPSSLREATFNANGSIATDANNPLAQAFGLLFNFGRAGIGVNLGLLEGNGMARVLAEPTLVALSGQSANFLAGGELPIPVPQGLGTTSIEYKQFGIGLTVTPTVMSDDRIALKVAPEASDLDYSNALSINGTAVPAITTRRADTTVELGDGESFIIGGLVSRTTSSNADKVPLLGDIPVLGSFFRHNNFQSTEKELVIIVTPHLVKPLARNTDLQPHLPGERNERRNPQVWGQILSGSAIFPVPGFSP</sequence>
<feature type="domain" description="Pilus formation protein N-terminal" evidence="3">
    <location>
        <begin position="74"/>
        <end position="145"/>
    </location>
</feature>
<dbReference type="InterPro" id="IPR050810">
    <property type="entry name" value="Bact_Secretion_Sys_Channel"/>
</dbReference>
<dbReference type="PANTHER" id="PTHR30332">
    <property type="entry name" value="PROBABLE GENERAL SECRETION PATHWAY PROTEIN D"/>
    <property type="match status" value="1"/>
</dbReference>